<comment type="caution">
    <text evidence="2">The sequence shown here is derived from an EMBL/GenBank/DDBJ whole genome shotgun (WGS) entry which is preliminary data.</text>
</comment>
<dbReference type="InterPro" id="IPR017937">
    <property type="entry name" value="Thioredoxin_CS"/>
</dbReference>
<dbReference type="InterPro" id="IPR036249">
    <property type="entry name" value="Thioredoxin-like_sf"/>
</dbReference>
<evidence type="ECO:0000313" key="3">
    <source>
        <dbReference type="Proteomes" id="UP000052237"/>
    </source>
</evidence>
<organism evidence="2 3">
    <name type="scientific">Campylobacter hyointestinalis subsp. hyointestinalis</name>
    <dbReference type="NCBI Taxonomy" id="91352"/>
    <lineage>
        <taxon>Bacteria</taxon>
        <taxon>Pseudomonadati</taxon>
        <taxon>Campylobacterota</taxon>
        <taxon>Epsilonproteobacteria</taxon>
        <taxon>Campylobacterales</taxon>
        <taxon>Campylobacteraceae</taxon>
        <taxon>Campylobacter</taxon>
    </lineage>
</organism>
<evidence type="ECO:0000313" key="2">
    <source>
        <dbReference type="EMBL" id="CUU89938.1"/>
    </source>
</evidence>
<dbReference type="Proteomes" id="UP000052237">
    <property type="component" value="Unassembled WGS sequence"/>
</dbReference>
<name>A0A0S4STY3_CAMHY</name>
<dbReference type="EMBL" id="FAVB01000007">
    <property type="protein sequence ID" value="CUU89938.1"/>
    <property type="molecule type" value="Genomic_DNA"/>
</dbReference>
<proteinExistence type="predicted"/>
<reference evidence="2 3" key="1">
    <citation type="submission" date="2015-11" db="EMBL/GenBank/DDBJ databases">
        <authorList>
            <consortium name="Pathogen Informatics"/>
        </authorList>
    </citation>
    <scope>NUCLEOTIDE SEQUENCE [LARGE SCALE GENOMIC DNA]</scope>
    <source>
        <strain evidence="2 3">006A-0059</strain>
    </source>
</reference>
<dbReference type="PROSITE" id="PS00194">
    <property type="entry name" value="THIOREDOXIN_1"/>
    <property type="match status" value="1"/>
</dbReference>
<dbReference type="RefSeq" id="WP_059435491.1">
    <property type="nucleotide sequence ID" value="NZ_FAVB01000007.1"/>
</dbReference>
<dbReference type="AlphaFoldDB" id="A0A0S4STY3"/>
<sequence>MRKSIISRLLMFFVFATNMFAFEKPIFLLLYTDTCPHCQSFLNNTMSDISVKNILSNFEVEAINVNKQQYVPYDIDFTGTVPSIHLLDSNHVQMANTLTGNIPAQELVPALNKFLNLYSQYRSSVK</sequence>
<evidence type="ECO:0000256" key="1">
    <source>
        <dbReference type="ARBA" id="ARBA00023284"/>
    </source>
</evidence>
<gene>
    <name evidence="2" type="ORF">ERS686654_02046</name>
</gene>
<accession>A0A0S4STY3</accession>
<keyword evidence="3" id="KW-1185">Reference proteome</keyword>
<dbReference type="Gene3D" id="3.40.30.10">
    <property type="entry name" value="Glutaredoxin"/>
    <property type="match status" value="1"/>
</dbReference>
<protein>
    <submittedName>
        <fullName evidence="2">Thioredoxin-related protein</fullName>
    </submittedName>
</protein>
<keyword evidence="1" id="KW-0676">Redox-active center</keyword>
<dbReference type="SUPFAM" id="SSF52833">
    <property type="entry name" value="Thioredoxin-like"/>
    <property type="match status" value="1"/>
</dbReference>